<reference evidence="2" key="2">
    <citation type="submission" date="2013-04" db="UniProtKB">
        <authorList>
            <consortium name="EnsemblPlants"/>
        </authorList>
    </citation>
    <scope>IDENTIFICATION</scope>
</reference>
<feature type="compositionally biased region" description="Polar residues" evidence="1">
    <location>
        <begin position="70"/>
        <end position="104"/>
    </location>
</feature>
<keyword evidence="3" id="KW-1185">Reference proteome</keyword>
<evidence type="ECO:0000313" key="3">
    <source>
        <dbReference type="Proteomes" id="UP000006038"/>
    </source>
</evidence>
<evidence type="ECO:0000256" key="1">
    <source>
        <dbReference type="SAM" id="MobiDB-lite"/>
    </source>
</evidence>
<organism evidence="2">
    <name type="scientific">Oryza brachyantha</name>
    <name type="common">malo sina</name>
    <dbReference type="NCBI Taxonomy" id="4533"/>
    <lineage>
        <taxon>Eukaryota</taxon>
        <taxon>Viridiplantae</taxon>
        <taxon>Streptophyta</taxon>
        <taxon>Embryophyta</taxon>
        <taxon>Tracheophyta</taxon>
        <taxon>Spermatophyta</taxon>
        <taxon>Magnoliopsida</taxon>
        <taxon>Liliopsida</taxon>
        <taxon>Poales</taxon>
        <taxon>Poaceae</taxon>
        <taxon>BOP clade</taxon>
        <taxon>Oryzoideae</taxon>
        <taxon>Oryzeae</taxon>
        <taxon>Oryzinae</taxon>
        <taxon>Oryza</taxon>
    </lineage>
</organism>
<proteinExistence type="predicted"/>
<feature type="compositionally biased region" description="Basic residues" evidence="1">
    <location>
        <begin position="48"/>
        <end position="59"/>
    </location>
</feature>
<name>J3M8N5_ORYBR</name>
<protein>
    <submittedName>
        <fullName evidence="2">Uncharacterized protein</fullName>
    </submittedName>
</protein>
<feature type="compositionally biased region" description="Basic residues" evidence="1">
    <location>
        <begin position="18"/>
        <end position="38"/>
    </location>
</feature>
<dbReference type="HOGENOM" id="CLU_2313346_0_0_1"/>
<dbReference type="EnsemblPlants" id="OB05G29590.1">
    <property type="protein sequence ID" value="OB05G29590.1"/>
    <property type="gene ID" value="OB05G29590"/>
</dbReference>
<accession>J3M8N5</accession>
<feature type="region of interest" description="Disordered" evidence="1">
    <location>
        <begin position="1"/>
        <end position="104"/>
    </location>
</feature>
<dbReference type="AlphaFoldDB" id="J3M8N5"/>
<dbReference type="Proteomes" id="UP000006038">
    <property type="component" value="Chromosome 5"/>
</dbReference>
<reference evidence="2" key="1">
    <citation type="journal article" date="2013" name="Nat. Commun.">
        <title>Whole-genome sequencing of Oryza brachyantha reveals mechanisms underlying Oryza genome evolution.</title>
        <authorList>
            <person name="Chen J."/>
            <person name="Huang Q."/>
            <person name="Gao D."/>
            <person name="Wang J."/>
            <person name="Lang Y."/>
            <person name="Liu T."/>
            <person name="Li B."/>
            <person name="Bai Z."/>
            <person name="Luis Goicoechea J."/>
            <person name="Liang C."/>
            <person name="Chen C."/>
            <person name="Zhang W."/>
            <person name="Sun S."/>
            <person name="Liao Y."/>
            <person name="Zhang X."/>
            <person name="Yang L."/>
            <person name="Song C."/>
            <person name="Wang M."/>
            <person name="Shi J."/>
            <person name="Liu G."/>
            <person name="Liu J."/>
            <person name="Zhou H."/>
            <person name="Zhou W."/>
            <person name="Yu Q."/>
            <person name="An N."/>
            <person name="Chen Y."/>
            <person name="Cai Q."/>
            <person name="Wang B."/>
            <person name="Liu B."/>
            <person name="Min J."/>
            <person name="Huang Y."/>
            <person name="Wu H."/>
            <person name="Li Z."/>
            <person name="Zhang Y."/>
            <person name="Yin Y."/>
            <person name="Song W."/>
            <person name="Jiang J."/>
            <person name="Jackson S.A."/>
            <person name="Wing R.A."/>
            <person name="Wang J."/>
            <person name="Chen M."/>
        </authorList>
    </citation>
    <scope>NUCLEOTIDE SEQUENCE [LARGE SCALE GENOMIC DNA]</scope>
    <source>
        <strain evidence="2">cv. IRGC 101232</strain>
    </source>
</reference>
<sequence length="104" mass="11665">APSGSHPSPRSRAAAPRHVARRTHPRSSTRRRRRRPPRNRAGLLCLHLHCHRRQAHRRPVPPPPPPATATGRSRLTTRRSQWSASYSCSTTNPIQSVINHSSAN</sequence>
<dbReference type="Gramene" id="OB05G29590.1">
    <property type="protein sequence ID" value="OB05G29590.1"/>
    <property type="gene ID" value="OB05G29590"/>
</dbReference>
<evidence type="ECO:0000313" key="2">
    <source>
        <dbReference type="EnsemblPlants" id="OB05G29590.1"/>
    </source>
</evidence>